<gene>
    <name evidence="2" type="ORF">GCM10009811_00170</name>
</gene>
<dbReference type="RefSeq" id="WP_344079499.1">
    <property type="nucleotide sequence ID" value="NZ_BAAAPO010000001.1"/>
</dbReference>
<evidence type="ECO:0000259" key="1">
    <source>
        <dbReference type="PROSITE" id="PS51462"/>
    </source>
</evidence>
<dbReference type="Pfam" id="PF00293">
    <property type="entry name" value="NUDIX"/>
    <property type="match status" value="1"/>
</dbReference>
<dbReference type="EMBL" id="BAAAPO010000001">
    <property type="protein sequence ID" value="GAA1778681.1"/>
    <property type="molecule type" value="Genomic_DNA"/>
</dbReference>
<dbReference type="PROSITE" id="PS51462">
    <property type="entry name" value="NUDIX"/>
    <property type="match status" value="1"/>
</dbReference>
<comment type="caution">
    <text evidence="2">The sequence shown here is derived from an EMBL/GenBank/DDBJ whole genome shotgun (WGS) entry which is preliminary data.</text>
</comment>
<dbReference type="SUPFAM" id="SSF55811">
    <property type="entry name" value="Nudix"/>
    <property type="match status" value="1"/>
</dbReference>
<accession>A0ABN2L830</accession>
<protein>
    <submittedName>
        <fullName evidence="2">NUDIX domain-containing protein</fullName>
    </submittedName>
</protein>
<keyword evidence="3" id="KW-1185">Reference proteome</keyword>
<dbReference type="InterPro" id="IPR000086">
    <property type="entry name" value="NUDIX_hydrolase_dom"/>
</dbReference>
<dbReference type="InterPro" id="IPR015797">
    <property type="entry name" value="NUDIX_hydrolase-like_dom_sf"/>
</dbReference>
<feature type="domain" description="Nudix hydrolase" evidence="1">
    <location>
        <begin position="5"/>
        <end position="158"/>
    </location>
</feature>
<evidence type="ECO:0000313" key="2">
    <source>
        <dbReference type="EMBL" id="GAA1778681.1"/>
    </source>
</evidence>
<name>A0ABN2L830_9MICO</name>
<proteinExistence type="predicted"/>
<organism evidence="2 3">
    <name type="scientific">Nostocoides veronense</name>
    <dbReference type="NCBI Taxonomy" id="330836"/>
    <lineage>
        <taxon>Bacteria</taxon>
        <taxon>Bacillati</taxon>
        <taxon>Actinomycetota</taxon>
        <taxon>Actinomycetes</taxon>
        <taxon>Micrococcales</taxon>
        <taxon>Intrasporangiaceae</taxon>
        <taxon>Nostocoides</taxon>
    </lineage>
</organism>
<evidence type="ECO:0000313" key="3">
    <source>
        <dbReference type="Proteomes" id="UP001499938"/>
    </source>
</evidence>
<dbReference type="Gene3D" id="3.90.79.10">
    <property type="entry name" value="Nucleoside Triphosphate Pyrophosphohydrolase"/>
    <property type="match status" value="1"/>
</dbReference>
<dbReference type="Proteomes" id="UP001499938">
    <property type="component" value="Unassembled WGS sequence"/>
</dbReference>
<sequence length="160" mass="17185">MSPVRPRTSAGLLPVRLGANGAIEVLIAHMGGPLWACKDDRAWSIVKGEFDPAAEEPRAAAEREWREETGSVVPEGPVVELGTVTQSGGKTVHAFAVFIDGEVGVDLAAGDQVTMEWPPRSGRTITFPEIDRLEWCVAEVAARRLVAAQVGFLDRLDLPS</sequence>
<reference evidence="2 3" key="1">
    <citation type="journal article" date="2019" name="Int. J. Syst. Evol. Microbiol.">
        <title>The Global Catalogue of Microorganisms (GCM) 10K type strain sequencing project: providing services to taxonomists for standard genome sequencing and annotation.</title>
        <authorList>
            <consortium name="The Broad Institute Genomics Platform"/>
            <consortium name="The Broad Institute Genome Sequencing Center for Infectious Disease"/>
            <person name="Wu L."/>
            <person name="Ma J."/>
        </authorList>
    </citation>
    <scope>NUCLEOTIDE SEQUENCE [LARGE SCALE GENOMIC DNA]</scope>
    <source>
        <strain evidence="2 3">JCM 15592</strain>
    </source>
</reference>